<dbReference type="SUPFAM" id="SSF47336">
    <property type="entry name" value="ACP-like"/>
    <property type="match status" value="1"/>
</dbReference>
<accession>A0ABV3X6T9</accession>
<dbReference type="EMBL" id="JARVLH010000003">
    <property type="protein sequence ID" value="MEX5285193.1"/>
    <property type="molecule type" value="Genomic_DNA"/>
</dbReference>
<dbReference type="Gene3D" id="1.10.1200.10">
    <property type="entry name" value="ACP-like"/>
    <property type="match status" value="1"/>
</dbReference>
<name>A0ABV3X6T9_9FIRM</name>
<gene>
    <name evidence="1" type="ORF">QCO44_06010</name>
</gene>
<dbReference type="RefSeq" id="WP_368846921.1">
    <property type="nucleotide sequence ID" value="NZ_CP194411.1"/>
</dbReference>
<organism evidence="1 2">
    <name type="scientific">Selenomonas sputigena</name>
    <dbReference type="NCBI Taxonomy" id="69823"/>
    <lineage>
        <taxon>Bacteria</taxon>
        <taxon>Bacillati</taxon>
        <taxon>Bacillota</taxon>
        <taxon>Negativicutes</taxon>
        <taxon>Selenomonadales</taxon>
        <taxon>Selenomonadaceae</taxon>
        <taxon>Selenomonas</taxon>
    </lineage>
</organism>
<reference evidence="1 2" key="1">
    <citation type="submission" date="2023-04" db="EMBL/GenBank/DDBJ databases">
        <title>Genome Sequence of Selenomonas sputigena ATCC 33150.</title>
        <authorList>
            <person name="Miller D.P."/>
            <person name="Anvari S."/>
            <person name="Polson S.W."/>
            <person name="Macdonald M."/>
            <person name="Mcdowell J.V."/>
        </authorList>
    </citation>
    <scope>NUCLEOTIDE SEQUENCE [LARGE SCALE GENOMIC DNA]</scope>
    <source>
        <strain evidence="1 2">ATCC 33150</strain>
    </source>
</reference>
<protein>
    <recommendedName>
        <fullName evidence="3">Carrier domain-containing protein</fullName>
    </recommendedName>
</protein>
<sequence>MTEAEFLEEMQTILDVEDAVCLDASLEDFDTWDSLSFVSFLAAMSGHSAHRIEPSKVREAKTVKDLFALTQE</sequence>
<evidence type="ECO:0008006" key="3">
    <source>
        <dbReference type="Google" id="ProtNLM"/>
    </source>
</evidence>
<evidence type="ECO:0000313" key="1">
    <source>
        <dbReference type="EMBL" id="MEX5285193.1"/>
    </source>
</evidence>
<dbReference type="InterPro" id="IPR036736">
    <property type="entry name" value="ACP-like_sf"/>
</dbReference>
<dbReference type="Proteomes" id="UP001559623">
    <property type="component" value="Unassembled WGS sequence"/>
</dbReference>
<comment type="caution">
    <text evidence="1">The sequence shown here is derived from an EMBL/GenBank/DDBJ whole genome shotgun (WGS) entry which is preliminary data.</text>
</comment>
<keyword evidence="2" id="KW-1185">Reference proteome</keyword>
<proteinExistence type="predicted"/>
<evidence type="ECO:0000313" key="2">
    <source>
        <dbReference type="Proteomes" id="UP001559623"/>
    </source>
</evidence>